<reference evidence="10" key="1">
    <citation type="submission" date="2019-04" db="EMBL/GenBank/DDBJ databases">
        <authorList>
            <person name="Alioto T."/>
            <person name="Alioto T."/>
        </authorList>
    </citation>
    <scope>NUCLEOTIDE SEQUENCE [LARGE SCALE GENOMIC DNA]</scope>
</reference>
<keyword evidence="1" id="KW-0597">Phosphoprotein</keyword>
<comment type="function">
    <text evidence="3">Inhibits HSPA1A chaperone activity by changing the conformation of the ATP-binding domain of HSPA1A and interfering with ATP binding. Interferes with ubiquitination mediated by STUB1 and inhibits chaperone-assisted degradation of target proteins.</text>
</comment>
<dbReference type="PANTHER" id="PTHR19316:SF18">
    <property type="entry name" value="HSP70-BINDING PROTEIN 1"/>
    <property type="match status" value="1"/>
</dbReference>
<accession>A0A5E4CE10</accession>
<dbReference type="EMBL" id="CABDUW010001252">
    <property type="protein sequence ID" value="VTJ79975.1"/>
    <property type="molecule type" value="Genomic_DNA"/>
</dbReference>
<evidence type="ECO:0000256" key="6">
    <source>
        <dbReference type="ARBA" id="ARBA00075420"/>
    </source>
</evidence>
<dbReference type="GO" id="GO:0000774">
    <property type="term" value="F:adenyl-nucleotide exchange factor activity"/>
    <property type="evidence" value="ECO:0007669"/>
    <property type="project" value="TreeGrafter"/>
</dbReference>
<name>A0A5E4CE10_MARMO</name>
<feature type="compositionally biased region" description="Gly residues" evidence="8">
    <location>
        <begin position="23"/>
        <end position="35"/>
    </location>
</feature>
<keyword evidence="11" id="KW-1185">Reference proteome</keyword>
<evidence type="ECO:0000313" key="10">
    <source>
        <dbReference type="EMBL" id="VTJ79975.1"/>
    </source>
</evidence>
<comment type="caution">
    <text evidence="10">The sequence shown here is derived from an EMBL/GenBank/DDBJ whole genome shotgun (WGS) entry which is preliminary data.</text>
</comment>
<dbReference type="PANTHER" id="PTHR19316">
    <property type="entry name" value="PROTEIN FOLDING REGULATOR"/>
    <property type="match status" value="1"/>
</dbReference>
<dbReference type="SUPFAM" id="SSF48371">
    <property type="entry name" value="ARM repeat"/>
    <property type="match status" value="1"/>
</dbReference>
<dbReference type="Proteomes" id="UP000335636">
    <property type="component" value="Unassembled WGS sequence"/>
</dbReference>
<feature type="domain" description="Nucleotide exchange factor Fes1" evidence="9">
    <location>
        <begin position="245"/>
        <end position="342"/>
    </location>
</feature>
<dbReference type="AlphaFoldDB" id="A0A5E4CE10"/>
<evidence type="ECO:0000256" key="3">
    <source>
        <dbReference type="ARBA" id="ARBA00057204"/>
    </source>
</evidence>
<feature type="region of interest" description="Disordered" evidence="8">
    <location>
        <begin position="1"/>
        <end position="66"/>
    </location>
</feature>
<dbReference type="Pfam" id="PF08609">
    <property type="entry name" value="Fes1"/>
    <property type="match status" value="2"/>
</dbReference>
<keyword evidence="2" id="KW-0677">Repeat</keyword>
<evidence type="ECO:0000256" key="4">
    <source>
        <dbReference type="ARBA" id="ARBA00064806"/>
    </source>
</evidence>
<evidence type="ECO:0000256" key="5">
    <source>
        <dbReference type="ARBA" id="ARBA00069271"/>
    </source>
</evidence>
<evidence type="ECO:0000259" key="9">
    <source>
        <dbReference type="Pfam" id="PF08609"/>
    </source>
</evidence>
<evidence type="ECO:0000256" key="7">
    <source>
        <dbReference type="ARBA" id="ARBA00081319"/>
    </source>
</evidence>
<dbReference type="FunFam" id="1.25.10.10:FF:000178">
    <property type="entry name" value="hsp70-binding protein 1 isoform X1"/>
    <property type="match status" value="1"/>
</dbReference>
<sequence length="562" mass="61675">MADKGSGGSRLPLALPAASQGCSSGGSGSSAGGSGNPRPPRNLQGLLQMAITAGSEEPDPPPEPMSAERRQWLQEAMSAAFRGQREEVEQMKSCLRVLSQPTPPMAGEAEMANDQQEREGALELLADLCENMDNAAGNPSSPTSACCLCPHLRQLSLVTISLEDRTTSPTPASSLPFQPPGARPFLDPIKPQVFTDSHRARLDLLLGSPPPPRVFCICPLCWLLATPSAWSVHLWYLPGSSVASLMHHGLPNRHIQSAPPQWPTSLCSPHQRARRQWLQEAMSAAFRGQREEVEQMKSCLRVLSQPTPPMAGEAEMANDQQEREGALELLADLCENMDNAADFCQLSGMHLLVGRYLEAGAAGLRWRAAQLIGTCSQNVAAIQEQVLGLGALRKLLRLLDRDACDTVRVKALFAISCLVREQEAGLLQFLRLDGFSVLMRAMQQQVQKLKVKSAFLLQNLLVGHPEHKGTLCSMGMVQQLVALVRTEHSPFHEHVLGALCSLVTDFPQGVRECREPELGLEELLRHRCQLLQQHEEYQEELEFCEKLLQTCFSSPTDDSMDR</sequence>
<evidence type="ECO:0000256" key="2">
    <source>
        <dbReference type="ARBA" id="ARBA00022737"/>
    </source>
</evidence>
<dbReference type="InterPro" id="IPR050693">
    <property type="entry name" value="Hsp70_NEF-Inhibitors"/>
</dbReference>
<feature type="domain" description="Nucleotide exchange factor Fes1" evidence="9">
    <location>
        <begin position="43"/>
        <end position="135"/>
    </location>
</feature>
<evidence type="ECO:0000313" key="11">
    <source>
        <dbReference type="Proteomes" id="UP000335636"/>
    </source>
</evidence>
<dbReference type="InterPro" id="IPR013918">
    <property type="entry name" value="Nucleotide_exch_fac_Fes1"/>
</dbReference>
<dbReference type="InterPro" id="IPR016024">
    <property type="entry name" value="ARM-type_fold"/>
</dbReference>
<dbReference type="PROSITE" id="PS51257">
    <property type="entry name" value="PROKAR_LIPOPROTEIN"/>
    <property type="match status" value="1"/>
</dbReference>
<dbReference type="Gene3D" id="1.25.10.10">
    <property type="entry name" value="Leucine-rich Repeat Variant"/>
    <property type="match status" value="2"/>
</dbReference>
<proteinExistence type="predicted"/>
<evidence type="ECO:0000256" key="1">
    <source>
        <dbReference type="ARBA" id="ARBA00022553"/>
    </source>
</evidence>
<protein>
    <recommendedName>
        <fullName evidence="5">Hsp70-binding protein 1</fullName>
    </recommendedName>
    <alternativeName>
        <fullName evidence="6">Heat shock protein-binding protein 1</fullName>
    </alternativeName>
    <alternativeName>
        <fullName evidence="7">Hsp70-interacting protein 1</fullName>
    </alternativeName>
</protein>
<dbReference type="GO" id="GO:0005783">
    <property type="term" value="C:endoplasmic reticulum"/>
    <property type="evidence" value="ECO:0007669"/>
    <property type="project" value="TreeGrafter"/>
</dbReference>
<dbReference type="InterPro" id="IPR011989">
    <property type="entry name" value="ARM-like"/>
</dbReference>
<evidence type="ECO:0000256" key="8">
    <source>
        <dbReference type="SAM" id="MobiDB-lite"/>
    </source>
</evidence>
<organism evidence="10 11">
    <name type="scientific">Marmota monax</name>
    <name type="common">Woodchuck</name>
    <dbReference type="NCBI Taxonomy" id="9995"/>
    <lineage>
        <taxon>Eukaryota</taxon>
        <taxon>Metazoa</taxon>
        <taxon>Chordata</taxon>
        <taxon>Craniata</taxon>
        <taxon>Vertebrata</taxon>
        <taxon>Euteleostomi</taxon>
        <taxon>Mammalia</taxon>
        <taxon>Eutheria</taxon>
        <taxon>Euarchontoglires</taxon>
        <taxon>Glires</taxon>
        <taxon>Rodentia</taxon>
        <taxon>Sciuromorpha</taxon>
        <taxon>Sciuridae</taxon>
        <taxon>Xerinae</taxon>
        <taxon>Marmotini</taxon>
        <taxon>Marmota</taxon>
    </lineage>
</organism>
<gene>
    <name evidence="10" type="ORF">MONAX_5E019218</name>
</gene>
<comment type="subunit">
    <text evidence="4">Interacts with the ATP-binding domain of HSPA1A. Detected in a ternary complex containing STUB1, HSPA1A and HSPBP1. Interacts with PGLYRP1; this interaction blocks the cytotoxic activity of the PGLYRP1-HSPA1A complex.</text>
</comment>